<dbReference type="SUPFAM" id="SSF53335">
    <property type="entry name" value="S-adenosyl-L-methionine-dependent methyltransferases"/>
    <property type="match status" value="1"/>
</dbReference>
<organism evidence="11 12">
    <name type="scientific">Ralstonia solanacearum (strain Po82)</name>
    <dbReference type="NCBI Taxonomy" id="1031711"/>
    <lineage>
        <taxon>Bacteria</taxon>
        <taxon>Pseudomonadati</taxon>
        <taxon>Pseudomonadota</taxon>
        <taxon>Betaproteobacteria</taxon>
        <taxon>Burkholderiales</taxon>
        <taxon>Burkholderiaceae</taxon>
        <taxon>Ralstonia</taxon>
        <taxon>Ralstonia solanacearum species complex</taxon>
    </lineage>
</organism>
<dbReference type="PANTHER" id="PTHR13090">
    <property type="entry name" value="ARGININE-HYDROXYLASE NDUFAF5, MITOCHONDRIAL"/>
    <property type="match status" value="1"/>
</dbReference>
<evidence type="ECO:0000256" key="6">
    <source>
        <dbReference type="ARBA" id="ARBA00022691"/>
    </source>
</evidence>
<evidence type="ECO:0000256" key="7">
    <source>
        <dbReference type="ARBA" id="ARBA00022756"/>
    </source>
</evidence>
<dbReference type="KEGG" id="rsn:RSPO_c03044"/>
<dbReference type="EC" id="2.1.1.197" evidence="3 8"/>
<dbReference type="InterPro" id="IPR013216">
    <property type="entry name" value="Methyltransf_11"/>
</dbReference>
<keyword evidence="6 8" id="KW-0949">S-adenosyl-L-methionine</keyword>
<dbReference type="PANTHER" id="PTHR13090:SF1">
    <property type="entry name" value="ARGININE-HYDROXYLASE NDUFAF5, MITOCHONDRIAL"/>
    <property type="match status" value="1"/>
</dbReference>
<keyword evidence="4 8" id="KW-0489">Methyltransferase</keyword>
<dbReference type="GO" id="GO:0009102">
    <property type="term" value="P:biotin biosynthetic process"/>
    <property type="evidence" value="ECO:0007669"/>
    <property type="project" value="UniProtKB-UniRule"/>
</dbReference>
<dbReference type="EMBL" id="CP002819">
    <property type="protein sequence ID" value="AEG70336.1"/>
    <property type="molecule type" value="Genomic_DNA"/>
</dbReference>
<reference evidence="11 12" key="1">
    <citation type="journal article" date="2011" name="J. Bacteriol.">
        <title>Complete genome sequence of the plant pathogen Ralstonia solanacearum strain Po82.</title>
        <authorList>
            <person name="Xu J."/>
            <person name="Zheng H.J."/>
            <person name="Liu L."/>
            <person name="Pan Z.C."/>
            <person name="Prior P."/>
            <person name="Tang B."/>
            <person name="Xu J.S."/>
            <person name="Zhang H."/>
            <person name="Tian Q."/>
            <person name="Zhang L.Q."/>
            <person name="Feng J."/>
        </authorList>
    </citation>
    <scope>NUCLEOTIDE SEQUENCE [LARGE SCALE GENOMIC DNA]</scope>
    <source>
        <strain evidence="11 12">Po82</strain>
    </source>
</reference>
<dbReference type="GO" id="GO:0102130">
    <property type="term" value="F:malonyl-CoA methyltransferase activity"/>
    <property type="evidence" value="ECO:0007669"/>
    <property type="project" value="UniProtKB-EC"/>
</dbReference>
<dbReference type="GO" id="GO:0032259">
    <property type="term" value="P:methylation"/>
    <property type="evidence" value="ECO:0007669"/>
    <property type="project" value="UniProtKB-KW"/>
</dbReference>
<feature type="region of interest" description="Disordered" evidence="9">
    <location>
        <begin position="1"/>
        <end position="80"/>
    </location>
</feature>
<comment type="similarity">
    <text evidence="8">Belongs to the methyltransferase superfamily.</text>
</comment>
<dbReference type="InterPro" id="IPR029063">
    <property type="entry name" value="SAM-dependent_MTases_sf"/>
</dbReference>
<name>F6G5H2_RALS8</name>
<dbReference type="Pfam" id="PF08241">
    <property type="entry name" value="Methyltransf_11"/>
    <property type="match status" value="1"/>
</dbReference>
<keyword evidence="7 8" id="KW-0093">Biotin biosynthesis</keyword>
<dbReference type="HOGENOM" id="CLU_046586_2_1_4"/>
<feature type="domain" description="Methyltransferase type 11" evidence="10">
    <location>
        <begin position="171"/>
        <end position="280"/>
    </location>
</feature>
<sequence length="432" mass="47903">MTTVASKSGAPARQAGQWRAGCRRSSGLAHCRQRRRSSNGSRSAMQPAQTRSCWTAPHSAQAHGSRWRKPAASRCSRSGTGMAKSLIETDRCALCHRTAPRNGPPVYWAAAALPRLSFPMPDPVLARPDALRRAFDRRAARFAAVDFLLREVGQRMQDRLSYIKLTPARALDLGCGLGQGLAVLRAQYPDAQICGLDWSAAMLARARQLDPQRSDAGWLGRLLKKRPVFDFAQADFRALPFADASFDLLWSNLALHWDPSPHQIFPEWHRVTAEGGLLMFSLFGPDTLRELRSALAGIDTRVHTLRFVDMHDIGDMLVHSRWSTPVMDMEQITITYESPQALLADVHLLGGMAGLEDGDGHALSGPGLHTPRWRQHLFDALDAQRNPDGLIPLTFEVVYGHAWKLAPTARQALDEQGRTMVPIDRIGRKPRA</sequence>
<evidence type="ECO:0000256" key="9">
    <source>
        <dbReference type="SAM" id="MobiDB-lite"/>
    </source>
</evidence>
<dbReference type="AlphaFoldDB" id="F6G5H2"/>
<evidence type="ECO:0000256" key="3">
    <source>
        <dbReference type="ARBA" id="ARBA00012327"/>
    </source>
</evidence>
<dbReference type="HAMAP" id="MF_00835">
    <property type="entry name" value="BioC"/>
    <property type="match status" value="1"/>
</dbReference>
<evidence type="ECO:0000256" key="1">
    <source>
        <dbReference type="ARBA" id="ARBA00000852"/>
    </source>
</evidence>
<dbReference type="InterPro" id="IPR011814">
    <property type="entry name" value="BioC"/>
</dbReference>
<dbReference type="PATRIC" id="fig|1031711.3.peg.2975"/>
<comment type="function">
    <text evidence="8">Converts the free carboxyl group of a malonyl-thioester to its methyl ester by transfer of a methyl group from S-adenosyl-L-methionine (SAM). It allows to synthesize pimeloyl-ACP via the fatty acid synthetic pathway.</text>
</comment>
<dbReference type="Proteomes" id="UP000007953">
    <property type="component" value="Chromosome"/>
</dbReference>
<comment type="catalytic activity">
    <reaction evidence="1 8">
        <text>malonyl-[ACP] + S-adenosyl-L-methionine = malonyl-[ACP] methyl ester + S-adenosyl-L-homocysteine</text>
        <dbReference type="Rhea" id="RHEA:17105"/>
        <dbReference type="Rhea" id="RHEA-COMP:9623"/>
        <dbReference type="Rhea" id="RHEA-COMP:9954"/>
        <dbReference type="ChEBI" id="CHEBI:57856"/>
        <dbReference type="ChEBI" id="CHEBI:59789"/>
        <dbReference type="ChEBI" id="CHEBI:78449"/>
        <dbReference type="ChEBI" id="CHEBI:78845"/>
        <dbReference type="EC" id="2.1.1.197"/>
    </reaction>
</comment>
<accession>F6G5H2</accession>
<evidence type="ECO:0000256" key="4">
    <source>
        <dbReference type="ARBA" id="ARBA00022603"/>
    </source>
</evidence>
<feature type="compositionally biased region" description="Polar residues" evidence="9">
    <location>
        <begin position="44"/>
        <end position="53"/>
    </location>
</feature>
<dbReference type="InterPro" id="IPR050602">
    <property type="entry name" value="Malonyl-ACP_OMT"/>
</dbReference>
<proteinExistence type="inferred from homology"/>
<dbReference type="GO" id="GO:0010340">
    <property type="term" value="F:carboxyl-O-methyltransferase activity"/>
    <property type="evidence" value="ECO:0007669"/>
    <property type="project" value="UniProtKB-UniRule"/>
</dbReference>
<evidence type="ECO:0000313" key="11">
    <source>
        <dbReference type="EMBL" id="AEG70336.1"/>
    </source>
</evidence>
<keyword evidence="5 8" id="KW-0808">Transferase</keyword>
<evidence type="ECO:0000313" key="12">
    <source>
        <dbReference type="Proteomes" id="UP000007953"/>
    </source>
</evidence>
<dbReference type="eggNOG" id="COG2226">
    <property type="taxonomic scope" value="Bacteria"/>
</dbReference>
<dbReference type="UniPathway" id="UPA00078"/>
<evidence type="ECO:0000259" key="10">
    <source>
        <dbReference type="Pfam" id="PF08241"/>
    </source>
</evidence>
<dbReference type="GO" id="GO:0008757">
    <property type="term" value="F:S-adenosylmethionine-dependent methyltransferase activity"/>
    <property type="evidence" value="ECO:0007669"/>
    <property type="project" value="InterPro"/>
</dbReference>
<dbReference type="Gene3D" id="3.40.50.150">
    <property type="entry name" value="Vaccinia Virus protein VP39"/>
    <property type="match status" value="1"/>
</dbReference>
<gene>
    <name evidence="8 11" type="primary">bioC</name>
    <name evidence="11" type="ordered locus">RSPO_c03044</name>
</gene>
<dbReference type="CDD" id="cd02440">
    <property type="entry name" value="AdoMet_MTases"/>
    <property type="match status" value="1"/>
</dbReference>
<comment type="pathway">
    <text evidence="2 8">Cofactor biosynthesis; biotin biosynthesis.</text>
</comment>
<evidence type="ECO:0000256" key="8">
    <source>
        <dbReference type="HAMAP-Rule" id="MF_00835"/>
    </source>
</evidence>
<protein>
    <recommendedName>
        <fullName evidence="3 8">Malonyl-[acyl-carrier protein] O-methyltransferase</fullName>
        <shortName evidence="8">Malonyl-ACP O-methyltransferase</shortName>
        <ecNumber evidence="3 8">2.1.1.197</ecNumber>
    </recommendedName>
    <alternativeName>
        <fullName evidence="8">Biotin synthesis protein BioC</fullName>
    </alternativeName>
</protein>
<evidence type="ECO:0000256" key="2">
    <source>
        <dbReference type="ARBA" id="ARBA00004746"/>
    </source>
</evidence>
<evidence type="ECO:0000256" key="5">
    <source>
        <dbReference type="ARBA" id="ARBA00022679"/>
    </source>
</evidence>